<organism evidence="2 3">
    <name type="scientific">Humidesulfovibrio mexicanus</name>
    <dbReference type="NCBI Taxonomy" id="147047"/>
    <lineage>
        <taxon>Bacteria</taxon>
        <taxon>Pseudomonadati</taxon>
        <taxon>Thermodesulfobacteriota</taxon>
        <taxon>Desulfovibrionia</taxon>
        <taxon>Desulfovibrionales</taxon>
        <taxon>Desulfovibrionaceae</taxon>
        <taxon>Humidesulfovibrio</taxon>
    </lineage>
</organism>
<feature type="region of interest" description="Disordered" evidence="1">
    <location>
        <begin position="32"/>
        <end position="78"/>
    </location>
</feature>
<protein>
    <submittedName>
        <fullName evidence="2">Uncharacterized protein</fullName>
    </submittedName>
</protein>
<evidence type="ECO:0000256" key="1">
    <source>
        <dbReference type="SAM" id="MobiDB-lite"/>
    </source>
</evidence>
<feature type="compositionally biased region" description="Basic and acidic residues" evidence="1">
    <location>
        <begin position="35"/>
        <end position="46"/>
    </location>
</feature>
<accession>A0A238Z2V8</accession>
<proteinExistence type="predicted"/>
<reference evidence="2 3" key="1">
    <citation type="submission" date="2017-06" db="EMBL/GenBank/DDBJ databases">
        <authorList>
            <person name="Kim H.J."/>
            <person name="Triplett B.A."/>
        </authorList>
    </citation>
    <scope>NUCLEOTIDE SEQUENCE [LARGE SCALE GENOMIC DNA]</scope>
    <source>
        <strain evidence="2 3">DSM 13116</strain>
    </source>
</reference>
<dbReference type="Proteomes" id="UP000198324">
    <property type="component" value="Unassembled WGS sequence"/>
</dbReference>
<sequence>MSGIDSSWNVQAVTALDLSAMAASENIVNASQDTQHVRSMERDDFHGGTNPPLLDSTELSANTTAPGGPGSPLHVAGSPTDYDSGLIIPVASSSQGSVAERANEYLDQNQLDRAFASNLAARAYVDSYVGAIVDCTA</sequence>
<gene>
    <name evidence="2" type="ORF">SAMN04488503_1167</name>
</gene>
<evidence type="ECO:0000313" key="2">
    <source>
        <dbReference type="EMBL" id="SNR77199.1"/>
    </source>
</evidence>
<dbReference type="EMBL" id="FZOC01000002">
    <property type="protein sequence ID" value="SNR77199.1"/>
    <property type="molecule type" value="Genomic_DNA"/>
</dbReference>
<dbReference type="AlphaFoldDB" id="A0A238Z2V8"/>
<dbReference type="RefSeq" id="WP_089272665.1">
    <property type="nucleotide sequence ID" value="NZ_FZOC01000002.1"/>
</dbReference>
<keyword evidence="3" id="KW-1185">Reference proteome</keyword>
<evidence type="ECO:0000313" key="3">
    <source>
        <dbReference type="Proteomes" id="UP000198324"/>
    </source>
</evidence>
<name>A0A238Z2V8_9BACT</name>